<name>A0A2A6CM85_PRIPA</name>
<dbReference type="Proteomes" id="UP000005239">
    <property type="component" value="Unassembled WGS sequence"/>
</dbReference>
<keyword evidence="3" id="KW-1185">Reference proteome</keyword>
<sequence>MPAYNPHFVKLNSTDFADAPITFYGIITLEILLSVALLVFQPYACCAFLKTEVFHRNFRIQTCSLFFYYTLQLYCRFILIPGSFAFERYIATRYWLWYERGSASTLWVIIFVEIVNAIPAFTSAYLMYSGASITHYSVSRTFQVQENVEVMKYMFNAAIPTALASGIPIGGLAIKLYGPTEWRFFRNVAYAFFDLGIVLIGVICTIYSVIGNDRIYNEFKKLYPFSVLFAVANFRVRMIRRLVHQNKPTNQLPVHPFRSGNVFFTTERFMITLYLLLNFLIPFVCRAILKTGVMHRNFRVKLCCIYFYFVIQIYCRFILVYYELNDLPKTKSDSFLFWVETTRDAIIGYLSGVSASFAFERFIATEYWSWYERAQTSTLWVLVFTELFNLIPAFGISYLAYTGSRYISITLNYVIFGFIMTGGVIVFVVTYLINLRSLKNMSRGATIDSYSVARTFQVQENVELMAYMCKLALPSAIASSIAVTGIGINLFAPAEWRFQRNVAYCFFDLGIAITGITSTIFAVIGNERIENEFKKMYSISVLFSAVDIRTKTLTSKVEAEAYFSQLRTSWA</sequence>
<dbReference type="PANTHER" id="PTHR47521:SF7">
    <property type="entry name" value="SERPENTINE RECEPTOR CLASS EPSILON-6"/>
    <property type="match status" value="1"/>
</dbReference>
<gene>
    <name evidence="2" type="primary">WBGene00279992</name>
</gene>
<dbReference type="OrthoDB" id="5819751at2759"/>
<comment type="similarity">
    <text evidence="1">Belongs to the nematode receptor-like protein sre family.</text>
</comment>
<dbReference type="Pfam" id="PF03125">
    <property type="entry name" value="Sre"/>
    <property type="match status" value="1"/>
</dbReference>
<reference evidence="2" key="2">
    <citation type="submission" date="2022-06" db="UniProtKB">
        <authorList>
            <consortium name="EnsemblMetazoa"/>
        </authorList>
    </citation>
    <scope>IDENTIFICATION</scope>
    <source>
        <strain evidence="2">PS312</strain>
    </source>
</reference>
<dbReference type="InterPro" id="IPR052860">
    <property type="entry name" value="NRL-GPCR1"/>
</dbReference>
<protein>
    <submittedName>
        <fullName evidence="2">G protein-coupled receptor</fullName>
    </submittedName>
</protein>
<dbReference type="GO" id="GO:0007606">
    <property type="term" value="P:sensory perception of chemical stimulus"/>
    <property type="evidence" value="ECO:0007669"/>
    <property type="project" value="InterPro"/>
</dbReference>
<dbReference type="AlphaFoldDB" id="A0A2A6CM85"/>
<accession>A0A8R1YZ83</accession>
<dbReference type="InterPro" id="IPR004151">
    <property type="entry name" value="7TM_GPCR_serpentine_rcpt_Sre"/>
</dbReference>
<reference evidence="3" key="1">
    <citation type="journal article" date="2008" name="Nat. Genet.">
        <title>The Pristionchus pacificus genome provides a unique perspective on nematode lifestyle and parasitism.</title>
        <authorList>
            <person name="Dieterich C."/>
            <person name="Clifton S.W."/>
            <person name="Schuster L.N."/>
            <person name="Chinwalla A."/>
            <person name="Delehaunty K."/>
            <person name="Dinkelacker I."/>
            <person name="Fulton L."/>
            <person name="Fulton R."/>
            <person name="Godfrey J."/>
            <person name="Minx P."/>
            <person name="Mitreva M."/>
            <person name="Roeseler W."/>
            <person name="Tian H."/>
            <person name="Witte H."/>
            <person name="Yang S.P."/>
            <person name="Wilson R.K."/>
            <person name="Sommer R.J."/>
        </authorList>
    </citation>
    <scope>NUCLEOTIDE SEQUENCE [LARGE SCALE GENOMIC DNA]</scope>
    <source>
        <strain evidence="3">PS312</strain>
    </source>
</reference>
<organism evidence="2 3">
    <name type="scientific">Pristionchus pacificus</name>
    <name type="common">Parasitic nematode worm</name>
    <dbReference type="NCBI Taxonomy" id="54126"/>
    <lineage>
        <taxon>Eukaryota</taxon>
        <taxon>Metazoa</taxon>
        <taxon>Ecdysozoa</taxon>
        <taxon>Nematoda</taxon>
        <taxon>Chromadorea</taxon>
        <taxon>Rhabditida</taxon>
        <taxon>Rhabditina</taxon>
        <taxon>Diplogasteromorpha</taxon>
        <taxon>Diplogasteroidea</taxon>
        <taxon>Neodiplogasteridae</taxon>
        <taxon>Pristionchus</taxon>
    </lineage>
</organism>
<evidence type="ECO:0000256" key="1">
    <source>
        <dbReference type="ARBA" id="ARBA00006803"/>
    </source>
</evidence>
<evidence type="ECO:0000313" key="2">
    <source>
        <dbReference type="EnsemblMetazoa" id="PPA41623.1"/>
    </source>
</evidence>
<accession>A0A2A6CM85</accession>
<proteinExistence type="inferred from homology"/>
<dbReference type="EnsemblMetazoa" id="PPA41623.1">
    <property type="protein sequence ID" value="PPA41623.1"/>
    <property type="gene ID" value="WBGene00279992"/>
</dbReference>
<dbReference type="GO" id="GO:0016020">
    <property type="term" value="C:membrane"/>
    <property type="evidence" value="ECO:0007669"/>
    <property type="project" value="InterPro"/>
</dbReference>
<dbReference type="PANTHER" id="PTHR47521">
    <property type="entry name" value="SERPENTINE RECEPTOR, CLASS E (EPSILON)-RELATED"/>
    <property type="match status" value="1"/>
</dbReference>
<evidence type="ECO:0000313" key="3">
    <source>
        <dbReference type="Proteomes" id="UP000005239"/>
    </source>
</evidence>